<dbReference type="PANTHER" id="PTHR40758:SF1">
    <property type="entry name" value="CONSERVED PROTEIN"/>
    <property type="match status" value="1"/>
</dbReference>
<dbReference type="RefSeq" id="WP_203772657.1">
    <property type="nucleotide sequence ID" value="NZ_BAAABO010000018.1"/>
</dbReference>
<keyword evidence="3" id="KW-1185">Reference proteome</keyword>
<dbReference type="InterPro" id="IPR034660">
    <property type="entry name" value="DinB/YfiT-like"/>
</dbReference>
<proteinExistence type="predicted"/>
<evidence type="ECO:0000259" key="1">
    <source>
        <dbReference type="Pfam" id="PF11716"/>
    </source>
</evidence>
<feature type="domain" description="Mycothiol-dependent maleylpyruvate isomerase metal-binding" evidence="1">
    <location>
        <begin position="12"/>
        <end position="118"/>
    </location>
</feature>
<comment type="caution">
    <text evidence="2">The sequence shown here is derived from an EMBL/GenBank/DDBJ whole genome shotgun (WGS) entry which is preliminary data.</text>
</comment>
<dbReference type="InterPro" id="IPR024344">
    <property type="entry name" value="MDMPI_metal-binding"/>
</dbReference>
<evidence type="ECO:0000313" key="2">
    <source>
        <dbReference type="EMBL" id="GID78077.1"/>
    </source>
</evidence>
<gene>
    <name evidence="2" type="ORF">Ade02nite_67180</name>
</gene>
<dbReference type="EMBL" id="BOMI01000136">
    <property type="protein sequence ID" value="GID78077.1"/>
    <property type="molecule type" value="Genomic_DNA"/>
</dbReference>
<protein>
    <recommendedName>
        <fullName evidence="1">Mycothiol-dependent maleylpyruvate isomerase metal-binding domain-containing protein</fullName>
    </recommendedName>
</protein>
<dbReference type="Pfam" id="PF11716">
    <property type="entry name" value="MDMPI_N"/>
    <property type="match status" value="1"/>
</dbReference>
<sequence>MDWLPPERYAAELDAETTRFAAAATSLPANRTVPTCPEWTVRDLVTHVGTGHRYATLIVETDQAQPYALIDAPDDQAAWRAWLSDGARQLNEAVRERGFHQRVWTWQPRHLVAGFWLRPMGSTI</sequence>
<organism evidence="2 3">
    <name type="scientific">Paractinoplanes deccanensis</name>
    <dbReference type="NCBI Taxonomy" id="113561"/>
    <lineage>
        <taxon>Bacteria</taxon>
        <taxon>Bacillati</taxon>
        <taxon>Actinomycetota</taxon>
        <taxon>Actinomycetes</taxon>
        <taxon>Micromonosporales</taxon>
        <taxon>Micromonosporaceae</taxon>
        <taxon>Paractinoplanes</taxon>
    </lineage>
</organism>
<name>A0ABQ3YDK6_9ACTN</name>
<dbReference type="Gene3D" id="1.20.120.450">
    <property type="entry name" value="dinb family like domain"/>
    <property type="match status" value="1"/>
</dbReference>
<dbReference type="SUPFAM" id="SSF109854">
    <property type="entry name" value="DinB/YfiT-like putative metalloenzymes"/>
    <property type="match status" value="1"/>
</dbReference>
<accession>A0ABQ3YDK6</accession>
<dbReference type="PANTHER" id="PTHR40758">
    <property type="entry name" value="CONSERVED PROTEIN"/>
    <property type="match status" value="1"/>
</dbReference>
<evidence type="ECO:0000313" key="3">
    <source>
        <dbReference type="Proteomes" id="UP000609879"/>
    </source>
</evidence>
<dbReference type="Proteomes" id="UP000609879">
    <property type="component" value="Unassembled WGS sequence"/>
</dbReference>
<reference evidence="2 3" key="1">
    <citation type="submission" date="2021-01" db="EMBL/GenBank/DDBJ databases">
        <title>Whole genome shotgun sequence of Actinoplanes deccanensis NBRC 13994.</title>
        <authorList>
            <person name="Komaki H."/>
            <person name="Tamura T."/>
        </authorList>
    </citation>
    <scope>NUCLEOTIDE SEQUENCE [LARGE SCALE GENOMIC DNA]</scope>
    <source>
        <strain evidence="2 3">NBRC 13994</strain>
    </source>
</reference>